<keyword evidence="2" id="KW-0808">Transferase</keyword>
<gene>
    <name evidence="4" type="ORF">M6B38_221230</name>
</gene>
<keyword evidence="1 2" id="KW-0833">Ubl conjugation pathway</keyword>
<dbReference type="InterPro" id="IPR011989">
    <property type="entry name" value="ARM-like"/>
</dbReference>
<evidence type="ECO:0000313" key="5">
    <source>
        <dbReference type="Proteomes" id="UP001140949"/>
    </source>
</evidence>
<dbReference type="PANTHER" id="PTHR22849:SF161">
    <property type="entry name" value="U-BOX DOMAIN-CONTAINING PROTEIN"/>
    <property type="match status" value="1"/>
</dbReference>
<proteinExistence type="predicted"/>
<dbReference type="Gene3D" id="1.25.10.10">
    <property type="entry name" value="Leucine-rich Repeat Variant"/>
    <property type="match status" value="1"/>
</dbReference>
<reference evidence="4" key="2">
    <citation type="submission" date="2023-04" db="EMBL/GenBank/DDBJ databases">
        <authorList>
            <person name="Bruccoleri R.E."/>
            <person name="Oakeley E.J."/>
            <person name="Faust A.-M."/>
            <person name="Dessus-Babus S."/>
            <person name="Altorfer M."/>
            <person name="Burckhardt D."/>
            <person name="Oertli M."/>
            <person name="Naumann U."/>
            <person name="Petersen F."/>
            <person name="Wong J."/>
        </authorList>
    </citation>
    <scope>NUCLEOTIDE SEQUENCE</scope>
    <source>
        <strain evidence="4">GSM-AAB239-AS_SAM_17_03QT</strain>
        <tissue evidence="4">Leaf</tissue>
    </source>
</reference>
<evidence type="ECO:0000256" key="1">
    <source>
        <dbReference type="ARBA" id="ARBA00022786"/>
    </source>
</evidence>
<comment type="function">
    <text evidence="2">Functions as an E3 ubiquitin ligase.</text>
</comment>
<dbReference type="PANTHER" id="PTHR22849">
    <property type="entry name" value="WDSAM1 PROTEIN"/>
    <property type="match status" value="1"/>
</dbReference>
<organism evidence="4 5">
    <name type="scientific">Iris pallida</name>
    <name type="common">Sweet iris</name>
    <dbReference type="NCBI Taxonomy" id="29817"/>
    <lineage>
        <taxon>Eukaryota</taxon>
        <taxon>Viridiplantae</taxon>
        <taxon>Streptophyta</taxon>
        <taxon>Embryophyta</taxon>
        <taxon>Tracheophyta</taxon>
        <taxon>Spermatophyta</taxon>
        <taxon>Magnoliopsida</taxon>
        <taxon>Liliopsida</taxon>
        <taxon>Asparagales</taxon>
        <taxon>Iridaceae</taxon>
        <taxon>Iridoideae</taxon>
        <taxon>Irideae</taxon>
        <taxon>Iris</taxon>
    </lineage>
</organism>
<reference evidence="4" key="1">
    <citation type="journal article" date="2023" name="GigaByte">
        <title>Genome assembly of the bearded iris, Iris pallida Lam.</title>
        <authorList>
            <person name="Bruccoleri R.E."/>
            <person name="Oakeley E.J."/>
            <person name="Faust A.M.E."/>
            <person name="Altorfer M."/>
            <person name="Dessus-Babus S."/>
            <person name="Burckhardt D."/>
            <person name="Oertli M."/>
            <person name="Naumann U."/>
            <person name="Petersen F."/>
            <person name="Wong J."/>
        </authorList>
    </citation>
    <scope>NUCLEOTIDE SEQUENCE</scope>
    <source>
        <strain evidence="4">GSM-AAB239-AS_SAM_17_03QT</strain>
    </source>
</reference>
<comment type="catalytic activity">
    <reaction evidence="2">
        <text>S-ubiquitinyl-[E2 ubiquitin-conjugating enzyme]-L-cysteine + [acceptor protein]-L-lysine = [E2 ubiquitin-conjugating enzyme]-L-cysteine + N(6)-ubiquitinyl-[acceptor protein]-L-lysine.</text>
        <dbReference type="EC" id="2.3.2.27"/>
    </reaction>
</comment>
<dbReference type="GO" id="GO:0061630">
    <property type="term" value="F:ubiquitin protein ligase activity"/>
    <property type="evidence" value="ECO:0007669"/>
    <property type="project" value="UniProtKB-UniRule"/>
</dbReference>
<comment type="caution">
    <text evidence="4">The sequence shown here is derived from an EMBL/GenBank/DDBJ whole genome shotgun (WGS) entry which is preliminary data.</text>
</comment>
<evidence type="ECO:0000256" key="2">
    <source>
        <dbReference type="RuleBase" id="RU369093"/>
    </source>
</evidence>
<evidence type="ECO:0000313" key="4">
    <source>
        <dbReference type="EMBL" id="KAJ6796981.1"/>
    </source>
</evidence>
<dbReference type="EMBL" id="JANAVB010041219">
    <property type="protein sequence ID" value="KAJ6796981.1"/>
    <property type="molecule type" value="Genomic_DNA"/>
</dbReference>
<comment type="pathway">
    <text evidence="2">Protein modification; protein ubiquitination.</text>
</comment>
<dbReference type="GO" id="GO:0016567">
    <property type="term" value="P:protein ubiquitination"/>
    <property type="evidence" value="ECO:0007669"/>
    <property type="project" value="UniProtKB-UniRule"/>
</dbReference>
<evidence type="ECO:0000259" key="3">
    <source>
        <dbReference type="Pfam" id="PF25598"/>
    </source>
</evidence>
<sequence>MAPTLRIPKTGATPPIPTHFRCVANEPHVSSNRGGCRVLATSFTRSAGDEAACSEILSALACTLPLGDEACRQIVDSSEALRTLVSILRSGDSEERLNAVLVVKELAADRGRAAAVAVTEGLVEAIAKLIKERASPRATKASLVAAYYLASASGRARSGFVRSSAVPSLLEILVESERSVCEKALGALDAILGDEEAREEAREHALAVPVLVKRMFRVSEIATEFAVSGLWKLCCRSSCCDDDDGERRRGLARAALSVGAFQKLLLLLQVGCSEGTKEKASELLRMLNGCRGGEEYCVDSADFRGIKRNF</sequence>
<dbReference type="Pfam" id="PF25598">
    <property type="entry name" value="ARM_PUB"/>
    <property type="match status" value="1"/>
</dbReference>
<dbReference type="Proteomes" id="UP001140949">
    <property type="component" value="Unassembled WGS sequence"/>
</dbReference>
<dbReference type="SUPFAM" id="SSF48371">
    <property type="entry name" value="ARM repeat"/>
    <property type="match status" value="1"/>
</dbReference>
<dbReference type="EC" id="2.3.2.27" evidence="2"/>
<feature type="domain" description="U-box" evidence="3">
    <location>
        <begin position="47"/>
        <end position="303"/>
    </location>
</feature>
<dbReference type="InterPro" id="IPR016024">
    <property type="entry name" value="ARM-type_fold"/>
</dbReference>
<name>A0AAX6DZ35_IRIPA</name>
<dbReference type="InterPro" id="IPR045185">
    <property type="entry name" value="PUB22/23/24-like"/>
</dbReference>
<dbReference type="InterPro" id="IPR058678">
    <property type="entry name" value="ARM_PUB"/>
</dbReference>
<dbReference type="AlphaFoldDB" id="A0AAX6DZ35"/>
<keyword evidence="5" id="KW-1185">Reference proteome</keyword>
<protein>
    <recommendedName>
        <fullName evidence="2 3">U-box domain-containing protein</fullName>
        <ecNumber evidence="2">2.3.2.27</ecNumber>
    </recommendedName>
    <alternativeName>
        <fullName evidence="2">RING-type E3 ubiquitin transferase PUB</fullName>
    </alternativeName>
</protein>
<accession>A0AAX6DZ35</accession>